<dbReference type="GO" id="GO:1901135">
    <property type="term" value="P:carbohydrate derivative metabolic process"/>
    <property type="evidence" value="ECO:0007669"/>
    <property type="project" value="InterPro"/>
</dbReference>
<dbReference type="SUPFAM" id="SSF46689">
    <property type="entry name" value="Homeodomain-like"/>
    <property type="match status" value="1"/>
</dbReference>
<evidence type="ECO:0000259" key="4">
    <source>
        <dbReference type="PROSITE" id="PS51071"/>
    </source>
</evidence>
<evidence type="ECO:0000313" key="6">
    <source>
        <dbReference type="EMBL" id="PSR33574.1"/>
    </source>
</evidence>
<name>A0A2T2XGD9_9FIRM</name>
<comment type="caution">
    <text evidence="6">The sequence shown here is derived from an EMBL/GenBank/DDBJ whole genome shotgun (WGS) entry which is preliminary data.</text>
</comment>
<dbReference type="InterPro" id="IPR047640">
    <property type="entry name" value="RpiR-like"/>
</dbReference>
<dbReference type="CDD" id="cd05013">
    <property type="entry name" value="SIS_RpiR"/>
    <property type="match status" value="1"/>
</dbReference>
<dbReference type="InterPro" id="IPR009057">
    <property type="entry name" value="Homeodomain-like_sf"/>
</dbReference>
<keyword evidence="3" id="KW-0804">Transcription</keyword>
<organism evidence="6 7">
    <name type="scientific">Sulfobacillus benefaciens</name>
    <dbReference type="NCBI Taxonomy" id="453960"/>
    <lineage>
        <taxon>Bacteria</taxon>
        <taxon>Bacillati</taxon>
        <taxon>Bacillota</taxon>
        <taxon>Clostridia</taxon>
        <taxon>Eubacteriales</taxon>
        <taxon>Clostridiales Family XVII. Incertae Sedis</taxon>
        <taxon>Sulfobacillus</taxon>
    </lineage>
</organism>
<dbReference type="InterPro" id="IPR036388">
    <property type="entry name" value="WH-like_DNA-bd_sf"/>
</dbReference>
<dbReference type="GO" id="GO:0003700">
    <property type="term" value="F:DNA-binding transcription factor activity"/>
    <property type="evidence" value="ECO:0007669"/>
    <property type="project" value="InterPro"/>
</dbReference>
<dbReference type="EMBL" id="PXYW01000018">
    <property type="protein sequence ID" value="PSR33574.1"/>
    <property type="molecule type" value="Genomic_DNA"/>
</dbReference>
<accession>A0A2T2XGD9</accession>
<reference evidence="6 7" key="1">
    <citation type="journal article" date="2014" name="BMC Genomics">
        <title>Comparison of environmental and isolate Sulfobacillus genomes reveals diverse carbon, sulfur, nitrogen, and hydrogen metabolisms.</title>
        <authorList>
            <person name="Justice N.B."/>
            <person name="Norman A."/>
            <person name="Brown C.T."/>
            <person name="Singh A."/>
            <person name="Thomas B.C."/>
            <person name="Banfield J.F."/>
        </authorList>
    </citation>
    <scope>NUCLEOTIDE SEQUENCE [LARGE SCALE GENOMIC DNA]</scope>
    <source>
        <strain evidence="6">AMDSBA4</strain>
    </source>
</reference>
<gene>
    <name evidence="6" type="ORF">C7B46_09215</name>
</gene>
<keyword evidence="1" id="KW-0805">Transcription regulation</keyword>
<dbReference type="PANTHER" id="PTHR30514:SF18">
    <property type="entry name" value="RPIR-FAMILY TRANSCRIPTIONAL REGULATOR"/>
    <property type="match status" value="1"/>
</dbReference>
<dbReference type="Pfam" id="PF01418">
    <property type="entry name" value="HTH_6"/>
    <property type="match status" value="1"/>
</dbReference>
<dbReference type="InterPro" id="IPR035472">
    <property type="entry name" value="RpiR-like_SIS"/>
</dbReference>
<evidence type="ECO:0000313" key="7">
    <source>
        <dbReference type="Proteomes" id="UP000242972"/>
    </source>
</evidence>
<dbReference type="Gene3D" id="3.40.50.10490">
    <property type="entry name" value="Glucose-6-phosphate isomerase like protein, domain 1"/>
    <property type="match status" value="1"/>
</dbReference>
<feature type="domain" description="SIS" evidence="5">
    <location>
        <begin position="128"/>
        <end position="265"/>
    </location>
</feature>
<protein>
    <submittedName>
        <fullName evidence="6">MurR/RpiR family transcriptional regulator</fullName>
    </submittedName>
</protein>
<proteinExistence type="predicted"/>
<keyword evidence="2" id="KW-0238">DNA-binding</keyword>
<evidence type="ECO:0000259" key="5">
    <source>
        <dbReference type="PROSITE" id="PS51464"/>
    </source>
</evidence>
<sequence>MKDSVLTVEMLQERVAAAGEASGTHKEIAKYVMHHLREVSLMSASRLAATIQVSQASISRFCATMGFSGYADFVHTVQDLVREEWRAPDRLTYVSSDHTAHADTLVSQEIENLERLQQLARDPAIDRVADLIHRAGRLVLTGSRASATLIPYAAYFLSKIRDHVIIATPGTTQWDTIPVTAEPDTAVLAWVFPRYPTATVEWLHAIRRRGLPIAVFTDRLSSPVLDIADVTVVVPVASASLFDSYAAPMVLMNLLVRRVARQSPQIAMRLHALETWDQTHHTYFHSASRSVSHDTPD</sequence>
<dbReference type="GO" id="GO:0003677">
    <property type="term" value="F:DNA binding"/>
    <property type="evidence" value="ECO:0007669"/>
    <property type="project" value="UniProtKB-KW"/>
</dbReference>
<dbReference type="Pfam" id="PF01380">
    <property type="entry name" value="SIS"/>
    <property type="match status" value="1"/>
</dbReference>
<dbReference type="Proteomes" id="UP000242972">
    <property type="component" value="Unassembled WGS sequence"/>
</dbReference>
<dbReference type="SUPFAM" id="SSF53697">
    <property type="entry name" value="SIS domain"/>
    <property type="match status" value="1"/>
</dbReference>
<evidence type="ECO:0000256" key="3">
    <source>
        <dbReference type="ARBA" id="ARBA00023163"/>
    </source>
</evidence>
<dbReference type="GO" id="GO:0097367">
    <property type="term" value="F:carbohydrate derivative binding"/>
    <property type="evidence" value="ECO:0007669"/>
    <property type="project" value="InterPro"/>
</dbReference>
<dbReference type="InterPro" id="IPR000281">
    <property type="entry name" value="HTH_RpiR"/>
</dbReference>
<evidence type="ECO:0000256" key="1">
    <source>
        <dbReference type="ARBA" id="ARBA00023015"/>
    </source>
</evidence>
<dbReference type="InterPro" id="IPR046348">
    <property type="entry name" value="SIS_dom_sf"/>
</dbReference>
<dbReference type="AlphaFoldDB" id="A0A2T2XGD9"/>
<feature type="domain" description="HTH rpiR-type" evidence="4">
    <location>
        <begin position="8"/>
        <end position="84"/>
    </location>
</feature>
<evidence type="ECO:0000256" key="2">
    <source>
        <dbReference type="ARBA" id="ARBA00023125"/>
    </source>
</evidence>
<dbReference type="PANTHER" id="PTHR30514">
    <property type="entry name" value="GLUCOKINASE"/>
    <property type="match status" value="1"/>
</dbReference>
<dbReference type="Gene3D" id="1.10.10.10">
    <property type="entry name" value="Winged helix-like DNA-binding domain superfamily/Winged helix DNA-binding domain"/>
    <property type="match status" value="1"/>
</dbReference>
<dbReference type="PROSITE" id="PS51071">
    <property type="entry name" value="HTH_RPIR"/>
    <property type="match status" value="1"/>
</dbReference>
<dbReference type="InterPro" id="IPR001347">
    <property type="entry name" value="SIS_dom"/>
</dbReference>
<dbReference type="PROSITE" id="PS51464">
    <property type="entry name" value="SIS"/>
    <property type="match status" value="1"/>
</dbReference>